<evidence type="ECO:0000256" key="8">
    <source>
        <dbReference type="PROSITE-ProRule" id="PRU00027"/>
    </source>
</evidence>
<reference evidence="12" key="2">
    <citation type="submission" date="2020-10" db="EMBL/GenBank/DDBJ databases">
        <authorList>
            <person name="Cooper E.A."/>
            <person name="Brenton Z.W."/>
            <person name="Flinn B.S."/>
            <person name="Jenkins J."/>
            <person name="Shu S."/>
            <person name="Flowers D."/>
            <person name="Luo F."/>
            <person name="Wang Y."/>
            <person name="Xia P."/>
            <person name="Barry K."/>
            <person name="Daum C."/>
            <person name="Lipzen A."/>
            <person name="Yoshinaga Y."/>
            <person name="Schmutz J."/>
            <person name="Saski C."/>
            <person name="Vermerris W."/>
            <person name="Kresovich S."/>
        </authorList>
    </citation>
    <scope>NUCLEOTIDE SEQUENCE</scope>
</reference>
<evidence type="ECO:0000256" key="3">
    <source>
        <dbReference type="ARBA" id="ARBA00022833"/>
    </source>
</evidence>
<evidence type="ECO:0000256" key="1">
    <source>
        <dbReference type="ARBA" id="ARBA00022723"/>
    </source>
</evidence>
<feature type="compositionally biased region" description="Basic and acidic residues" evidence="9">
    <location>
        <begin position="195"/>
        <end position="205"/>
    </location>
</feature>
<comment type="caution">
    <text evidence="12">The sequence shown here is derived from an EMBL/GenBank/DDBJ whole genome shotgun (WGS) entry which is preliminary data.</text>
</comment>
<feature type="region of interest" description="Disordered" evidence="9">
    <location>
        <begin position="225"/>
        <end position="246"/>
    </location>
</feature>
<dbReference type="Gene3D" id="2.170.150.80">
    <property type="entry name" value="NAC domain"/>
    <property type="match status" value="1"/>
</dbReference>
<dbReference type="PANTHER" id="PTHR34396:SF25">
    <property type="entry name" value="BOUNDARY ELEMENT ASSOCIATED FACTOR"/>
    <property type="match status" value="1"/>
</dbReference>
<organism evidence="12 13">
    <name type="scientific">Sorghum bicolor</name>
    <name type="common">Sorghum</name>
    <name type="synonym">Sorghum vulgare</name>
    <dbReference type="NCBI Taxonomy" id="4558"/>
    <lineage>
        <taxon>Eukaryota</taxon>
        <taxon>Viridiplantae</taxon>
        <taxon>Streptophyta</taxon>
        <taxon>Embryophyta</taxon>
        <taxon>Tracheophyta</taxon>
        <taxon>Spermatophyta</taxon>
        <taxon>Magnoliopsida</taxon>
        <taxon>Liliopsida</taxon>
        <taxon>Poales</taxon>
        <taxon>Poaceae</taxon>
        <taxon>PACMAD clade</taxon>
        <taxon>Panicoideae</taxon>
        <taxon>Andropogonodae</taxon>
        <taxon>Andropogoneae</taxon>
        <taxon>Sorghinae</taxon>
        <taxon>Sorghum</taxon>
    </lineage>
</organism>
<dbReference type="PROSITE" id="PS50808">
    <property type="entry name" value="ZF_BED"/>
    <property type="match status" value="1"/>
</dbReference>
<evidence type="ECO:0000256" key="2">
    <source>
        <dbReference type="ARBA" id="ARBA00022771"/>
    </source>
</evidence>
<accession>A0A921QG45</accession>
<protein>
    <recommendedName>
        <fullName evidence="14">BED-type domain-containing protein</fullName>
    </recommendedName>
</protein>
<evidence type="ECO:0000256" key="7">
    <source>
        <dbReference type="ARBA" id="ARBA00023242"/>
    </source>
</evidence>
<keyword evidence="4" id="KW-0805">Transcription regulation</keyword>
<dbReference type="PROSITE" id="PS51005">
    <property type="entry name" value="NAC"/>
    <property type="match status" value="1"/>
</dbReference>
<dbReference type="EMBL" id="CM027687">
    <property type="protein sequence ID" value="KAG0521404.1"/>
    <property type="molecule type" value="Genomic_DNA"/>
</dbReference>
<dbReference type="InterPro" id="IPR003441">
    <property type="entry name" value="NAC-dom"/>
</dbReference>
<dbReference type="Proteomes" id="UP000807115">
    <property type="component" value="Chromosome 8"/>
</dbReference>
<keyword evidence="3" id="KW-0862">Zinc</keyword>
<dbReference type="InterPro" id="IPR036093">
    <property type="entry name" value="NAC_dom_sf"/>
</dbReference>
<dbReference type="SMART" id="SM00614">
    <property type="entry name" value="ZnF_BED"/>
    <property type="match status" value="1"/>
</dbReference>
<keyword evidence="2 8" id="KW-0863">Zinc-finger</keyword>
<dbReference type="SUPFAM" id="SSF101941">
    <property type="entry name" value="NAC domain"/>
    <property type="match status" value="1"/>
</dbReference>
<reference evidence="12" key="1">
    <citation type="journal article" date="2019" name="BMC Genomics">
        <title>A new reference genome for Sorghum bicolor reveals high levels of sequence similarity between sweet and grain genotypes: implications for the genetics of sugar metabolism.</title>
        <authorList>
            <person name="Cooper E.A."/>
            <person name="Brenton Z.W."/>
            <person name="Flinn B.S."/>
            <person name="Jenkins J."/>
            <person name="Shu S."/>
            <person name="Flowers D."/>
            <person name="Luo F."/>
            <person name="Wang Y."/>
            <person name="Xia P."/>
            <person name="Barry K."/>
            <person name="Daum C."/>
            <person name="Lipzen A."/>
            <person name="Yoshinaga Y."/>
            <person name="Schmutz J."/>
            <person name="Saski C."/>
            <person name="Vermerris W."/>
            <person name="Kresovich S."/>
        </authorList>
    </citation>
    <scope>NUCLEOTIDE SEQUENCE</scope>
</reference>
<evidence type="ECO:0000313" key="13">
    <source>
        <dbReference type="Proteomes" id="UP000807115"/>
    </source>
</evidence>
<dbReference type="InterPro" id="IPR053031">
    <property type="entry name" value="Cuticle_assoc_protein"/>
</dbReference>
<feature type="domain" description="BED-type" evidence="10">
    <location>
        <begin position="359"/>
        <end position="409"/>
    </location>
</feature>
<evidence type="ECO:0000259" key="11">
    <source>
        <dbReference type="PROSITE" id="PS51005"/>
    </source>
</evidence>
<dbReference type="Pfam" id="PF02365">
    <property type="entry name" value="NAM"/>
    <property type="match status" value="1"/>
</dbReference>
<dbReference type="GO" id="GO:0003677">
    <property type="term" value="F:DNA binding"/>
    <property type="evidence" value="ECO:0007669"/>
    <property type="project" value="UniProtKB-KW"/>
</dbReference>
<evidence type="ECO:0000259" key="10">
    <source>
        <dbReference type="PROSITE" id="PS50808"/>
    </source>
</evidence>
<feature type="region of interest" description="Disordered" evidence="9">
    <location>
        <begin position="191"/>
        <end position="213"/>
    </location>
</feature>
<keyword evidence="5" id="KW-0238">DNA-binding</keyword>
<evidence type="ECO:0000256" key="6">
    <source>
        <dbReference type="ARBA" id="ARBA00023163"/>
    </source>
</evidence>
<proteinExistence type="predicted"/>
<keyword evidence="7" id="KW-0539">Nucleus</keyword>
<gene>
    <name evidence="12" type="ORF">BDA96_08G157400</name>
</gene>
<keyword evidence="6" id="KW-0804">Transcription</keyword>
<evidence type="ECO:0000256" key="9">
    <source>
        <dbReference type="SAM" id="MobiDB-lite"/>
    </source>
</evidence>
<evidence type="ECO:0000313" key="12">
    <source>
        <dbReference type="EMBL" id="KAG0521404.1"/>
    </source>
</evidence>
<dbReference type="GO" id="GO:0006355">
    <property type="term" value="P:regulation of DNA-templated transcription"/>
    <property type="evidence" value="ECO:0007669"/>
    <property type="project" value="InterPro"/>
</dbReference>
<evidence type="ECO:0000256" key="4">
    <source>
        <dbReference type="ARBA" id="ARBA00023015"/>
    </source>
</evidence>
<dbReference type="InterPro" id="IPR003656">
    <property type="entry name" value="Znf_BED"/>
</dbReference>
<keyword evidence="1" id="KW-0479">Metal-binding</keyword>
<evidence type="ECO:0000256" key="5">
    <source>
        <dbReference type="ARBA" id="ARBA00023125"/>
    </source>
</evidence>
<dbReference type="AlphaFoldDB" id="A0A921QG45"/>
<sequence length="409" mass="44886">MTAAACSSQSHPFAAPTFAVVVEDERYRVVDSPRNGGDAEILRHLGELLKQYHSIGEAGVNARLPSCDPWDIPAMPVDEGEGSKMREKYFVTDDCTLKSSCTPPATKSGYWKPRDLGWGIPSSEVIGPALVTGLKTTYDFHIGETIYQEGSKGTSWIMDVYFLIDNGQVEDDLLLCHVFKGNSRDYVARPRCAAHHHESPKEKEIQGQSNNSLLERPGGLLATHISSNKHLSPSHQQASKENGSLAQHQGFQLPNHICNQNTGEPNHQAIYNQSDAGECNHQAIYDQNNGFFDLTEMGLLATTDSAFQPLSPLSSICLENLANIENPGLEIPMDTIENGVPWRVSPASAENGPLGKRARTKSAVWQKFTKLVTKAKAVLAVCNHCYRVMSGDSSNGTSHLKRHKCHCNH</sequence>
<dbReference type="GO" id="GO:0008270">
    <property type="term" value="F:zinc ion binding"/>
    <property type="evidence" value="ECO:0007669"/>
    <property type="project" value="UniProtKB-KW"/>
</dbReference>
<dbReference type="PANTHER" id="PTHR34396">
    <property type="entry name" value="OS03G0264950 PROTEIN-RELATED"/>
    <property type="match status" value="1"/>
</dbReference>
<feature type="domain" description="NAC" evidence="11">
    <location>
        <begin position="28"/>
        <end position="181"/>
    </location>
</feature>
<name>A0A921QG45_SORBI</name>
<evidence type="ECO:0008006" key="14">
    <source>
        <dbReference type="Google" id="ProtNLM"/>
    </source>
</evidence>